<evidence type="ECO:0000313" key="1">
    <source>
        <dbReference type="Proteomes" id="UP000035642"/>
    </source>
</evidence>
<dbReference type="Proteomes" id="UP000035642">
    <property type="component" value="Unassembled WGS sequence"/>
</dbReference>
<dbReference type="WBParaSite" id="ACAC_0000189701-mRNA-1">
    <property type="protein sequence ID" value="ACAC_0000189701-mRNA-1"/>
    <property type="gene ID" value="ACAC_0000189701"/>
</dbReference>
<sequence>MGVGGASATRSRVRFSAAARCDYDEALSSGSPSFLCPQRHRFRTPPEIMTASLRIIESNEMEKDRQSILAI</sequence>
<name>A0A0K0CWQ0_ANGCA</name>
<organism evidence="1 2">
    <name type="scientific">Angiostrongylus cantonensis</name>
    <name type="common">Rat lungworm</name>
    <dbReference type="NCBI Taxonomy" id="6313"/>
    <lineage>
        <taxon>Eukaryota</taxon>
        <taxon>Metazoa</taxon>
        <taxon>Ecdysozoa</taxon>
        <taxon>Nematoda</taxon>
        <taxon>Chromadorea</taxon>
        <taxon>Rhabditida</taxon>
        <taxon>Rhabditina</taxon>
        <taxon>Rhabditomorpha</taxon>
        <taxon>Strongyloidea</taxon>
        <taxon>Metastrongylidae</taxon>
        <taxon>Angiostrongylus</taxon>
    </lineage>
</organism>
<dbReference type="AlphaFoldDB" id="A0A0K0CWQ0"/>
<reference evidence="2" key="2">
    <citation type="submission" date="2017-02" db="UniProtKB">
        <authorList>
            <consortium name="WormBaseParasite"/>
        </authorList>
    </citation>
    <scope>IDENTIFICATION</scope>
</reference>
<accession>A0A0K0CWQ0</accession>
<reference evidence="1" key="1">
    <citation type="submission" date="2012-09" db="EMBL/GenBank/DDBJ databases">
        <authorList>
            <person name="Martin A.A."/>
        </authorList>
    </citation>
    <scope>NUCLEOTIDE SEQUENCE</scope>
</reference>
<protein>
    <submittedName>
        <fullName evidence="2">Uncharacterized protein</fullName>
    </submittedName>
</protein>
<proteinExistence type="predicted"/>
<keyword evidence="1" id="KW-1185">Reference proteome</keyword>
<evidence type="ECO:0000313" key="2">
    <source>
        <dbReference type="WBParaSite" id="ACAC_0000189701-mRNA-1"/>
    </source>
</evidence>